<dbReference type="InterPro" id="IPR002645">
    <property type="entry name" value="STAS_dom"/>
</dbReference>
<evidence type="ECO:0000259" key="1">
    <source>
        <dbReference type="PROSITE" id="PS50801"/>
    </source>
</evidence>
<name>A0ABS9YS31_9MYCO</name>
<accession>A0ABS9YS31</accession>
<organism evidence="2 3">
    <name type="scientific">Candidatus Mycolicibacterium alkanivorans</name>
    <dbReference type="NCBI Taxonomy" id="2954114"/>
    <lineage>
        <taxon>Bacteria</taxon>
        <taxon>Bacillati</taxon>
        <taxon>Actinomycetota</taxon>
        <taxon>Actinomycetes</taxon>
        <taxon>Mycobacteriales</taxon>
        <taxon>Mycobacteriaceae</taxon>
        <taxon>Mycolicibacterium</taxon>
    </lineage>
</organism>
<dbReference type="Proteomes" id="UP001139068">
    <property type="component" value="Unassembled WGS sequence"/>
</dbReference>
<keyword evidence="3" id="KW-1185">Reference proteome</keyword>
<dbReference type="InterPro" id="IPR036513">
    <property type="entry name" value="STAS_dom_sf"/>
</dbReference>
<dbReference type="Gene3D" id="3.30.750.24">
    <property type="entry name" value="STAS domain"/>
    <property type="match status" value="1"/>
</dbReference>
<sequence>MTVAITLGPVSVSRAGQTRTERSLFRARELSVTTVLVVALGEIDAANSAELRSFVEDHVAGYQQLVLDLSRLDFFGTDGFSALHAVNVRCSRRGIDWVMVPGPEVSRALRVCDPEGSLPIATNIVSAVAALARGPLRQLQLAPLPK</sequence>
<dbReference type="Pfam" id="PF01740">
    <property type="entry name" value="STAS"/>
    <property type="match status" value="1"/>
</dbReference>
<evidence type="ECO:0000313" key="3">
    <source>
        <dbReference type="Proteomes" id="UP001139068"/>
    </source>
</evidence>
<dbReference type="PROSITE" id="PS50801">
    <property type="entry name" value="STAS"/>
    <property type="match status" value="1"/>
</dbReference>
<dbReference type="SUPFAM" id="SSF52091">
    <property type="entry name" value="SpoIIaa-like"/>
    <property type="match status" value="1"/>
</dbReference>
<reference evidence="2" key="1">
    <citation type="journal article" date="2022" name="ISME J.">
        <title>Identification of active gaseous-alkane degraders at natural gas seeps.</title>
        <authorList>
            <person name="Farhan Ul Haque M."/>
            <person name="Hernandez M."/>
            <person name="Crombie A.T."/>
            <person name="Murrell J.C."/>
        </authorList>
    </citation>
    <scope>NUCLEOTIDE SEQUENCE</scope>
    <source>
        <strain evidence="2">ANDR5</strain>
    </source>
</reference>
<protein>
    <submittedName>
        <fullName evidence="2">STAS domain-containing protein</fullName>
    </submittedName>
</protein>
<feature type="domain" description="STAS" evidence="1">
    <location>
        <begin position="41"/>
        <end position="100"/>
    </location>
</feature>
<evidence type="ECO:0000313" key="2">
    <source>
        <dbReference type="EMBL" id="MCI4673958.1"/>
    </source>
</evidence>
<comment type="caution">
    <text evidence="2">The sequence shown here is derived from an EMBL/GenBank/DDBJ whole genome shotgun (WGS) entry which is preliminary data.</text>
</comment>
<dbReference type="EMBL" id="JAIVFL010000001">
    <property type="protein sequence ID" value="MCI4673958.1"/>
    <property type="molecule type" value="Genomic_DNA"/>
</dbReference>
<dbReference type="RefSeq" id="WP_243070447.1">
    <property type="nucleotide sequence ID" value="NZ_JAIVFL010000001.1"/>
</dbReference>
<dbReference type="CDD" id="cd07043">
    <property type="entry name" value="STAS_anti-anti-sigma_factors"/>
    <property type="match status" value="1"/>
</dbReference>
<proteinExistence type="predicted"/>
<gene>
    <name evidence="2" type="ORF">K9U37_02920</name>
</gene>